<evidence type="ECO:0000313" key="3">
    <source>
        <dbReference type="Proteomes" id="UP001085076"/>
    </source>
</evidence>
<dbReference type="OrthoDB" id="248923at2759"/>
<keyword evidence="3" id="KW-1185">Reference proteome</keyword>
<gene>
    <name evidence="2" type="ORF">J5N97_020635</name>
</gene>
<organism evidence="2 3">
    <name type="scientific">Dioscorea zingiberensis</name>
    <dbReference type="NCBI Taxonomy" id="325984"/>
    <lineage>
        <taxon>Eukaryota</taxon>
        <taxon>Viridiplantae</taxon>
        <taxon>Streptophyta</taxon>
        <taxon>Embryophyta</taxon>
        <taxon>Tracheophyta</taxon>
        <taxon>Spermatophyta</taxon>
        <taxon>Magnoliopsida</taxon>
        <taxon>Liliopsida</taxon>
        <taxon>Dioscoreales</taxon>
        <taxon>Dioscoreaceae</taxon>
        <taxon>Dioscorea</taxon>
    </lineage>
</organism>
<reference evidence="2" key="2">
    <citation type="journal article" date="2022" name="Hortic Res">
        <title>The genome of Dioscorea zingiberensis sheds light on the biosynthesis, origin and evolution of the medicinally important diosgenin saponins.</title>
        <authorList>
            <person name="Li Y."/>
            <person name="Tan C."/>
            <person name="Li Z."/>
            <person name="Guo J."/>
            <person name="Li S."/>
            <person name="Chen X."/>
            <person name="Wang C."/>
            <person name="Dai X."/>
            <person name="Yang H."/>
            <person name="Song W."/>
            <person name="Hou L."/>
            <person name="Xu J."/>
            <person name="Tong Z."/>
            <person name="Xu A."/>
            <person name="Yuan X."/>
            <person name="Wang W."/>
            <person name="Yang Q."/>
            <person name="Chen L."/>
            <person name="Sun Z."/>
            <person name="Wang K."/>
            <person name="Pan B."/>
            <person name="Chen J."/>
            <person name="Bao Y."/>
            <person name="Liu F."/>
            <person name="Qi X."/>
            <person name="Gang D.R."/>
            <person name="Wen J."/>
            <person name="Li J."/>
        </authorList>
    </citation>
    <scope>NUCLEOTIDE SEQUENCE</scope>
    <source>
        <strain evidence="2">Dzin_1.0</strain>
    </source>
</reference>
<name>A0A9D5HDF0_9LILI</name>
<evidence type="ECO:0000313" key="2">
    <source>
        <dbReference type="EMBL" id="KAJ0972676.1"/>
    </source>
</evidence>
<feature type="region of interest" description="Disordered" evidence="1">
    <location>
        <begin position="1"/>
        <end position="22"/>
    </location>
</feature>
<dbReference type="AlphaFoldDB" id="A0A9D5HDF0"/>
<sequence>MASSLSGRKVSSKRRSWLSVGSDDKCGCVVAKESSADEPVKLFLRPSAKEFLKHRFIKNAQKSPRLMGRIRERQKFHMKGIETLRNKNNSFDDGASTVRVTKDSTDEISKSRVKNRRKRLEWRHTLTAAPKLNKCEVGV</sequence>
<dbReference type="Proteomes" id="UP001085076">
    <property type="component" value="Miscellaneous, Linkage group lg05"/>
</dbReference>
<proteinExistence type="predicted"/>
<protein>
    <submittedName>
        <fullName evidence="2">Uncharacterized protein</fullName>
    </submittedName>
</protein>
<accession>A0A9D5HDF0</accession>
<dbReference type="EMBL" id="JAGGNH010000005">
    <property type="protein sequence ID" value="KAJ0972676.1"/>
    <property type="molecule type" value="Genomic_DNA"/>
</dbReference>
<evidence type="ECO:0000256" key="1">
    <source>
        <dbReference type="SAM" id="MobiDB-lite"/>
    </source>
</evidence>
<comment type="caution">
    <text evidence="2">The sequence shown here is derived from an EMBL/GenBank/DDBJ whole genome shotgun (WGS) entry which is preliminary data.</text>
</comment>
<reference evidence="2" key="1">
    <citation type="submission" date="2021-03" db="EMBL/GenBank/DDBJ databases">
        <authorList>
            <person name="Li Z."/>
            <person name="Yang C."/>
        </authorList>
    </citation>
    <scope>NUCLEOTIDE SEQUENCE</scope>
    <source>
        <strain evidence="2">Dzin_1.0</strain>
        <tissue evidence="2">Leaf</tissue>
    </source>
</reference>